<sequence length="279" mass="30780">MRIQLQLSPLDVSFAPKTFSLRPTVKLRINLAGCASTNFAPHSDNAVFPCHSLDRFLAHIIFHGSYFTLESSLPESSNIRVNGYLLHHHLHPLRDGDRVQFGTGVHVGWDSDYDSDGDYECWSTYSFLPELAFRVHITFPPRFDDSRSRTAWDADPVLYCPPTPAQTVAFFSSDGQALLPSPSVARNAHHPQVNSAVDRKEVDLPEAGMELLRKQYADLLVRATPITPLLKSTSPLAGAEPSQQTSMSNSVSANADSDSSFSPPCVWGVLSFAPRLKLS</sequence>
<feature type="region of interest" description="Disordered" evidence="1">
    <location>
        <begin position="231"/>
        <end position="259"/>
    </location>
</feature>
<proteinExistence type="predicted"/>
<organism evidence="2 3">
    <name type="scientific">Tilletia indica</name>
    <dbReference type="NCBI Taxonomy" id="43049"/>
    <lineage>
        <taxon>Eukaryota</taxon>
        <taxon>Fungi</taxon>
        <taxon>Dikarya</taxon>
        <taxon>Basidiomycota</taxon>
        <taxon>Ustilaginomycotina</taxon>
        <taxon>Exobasidiomycetes</taxon>
        <taxon>Tilletiales</taxon>
        <taxon>Tilletiaceae</taxon>
        <taxon>Tilletia</taxon>
    </lineage>
</organism>
<dbReference type="EMBL" id="LWDF02001508">
    <property type="protein sequence ID" value="KAE8238494.1"/>
    <property type="molecule type" value="Genomic_DNA"/>
</dbReference>
<feature type="compositionally biased region" description="Low complexity" evidence="1">
    <location>
        <begin position="246"/>
        <end position="259"/>
    </location>
</feature>
<accession>A0A177T4A9</accession>
<dbReference type="Proteomes" id="UP000077521">
    <property type="component" value="Unassembled WGS sequence"/>
</dbReference>
<gene>
    <name evidence="2" type="ORF">A4X13_0g8485</name>
</gene>
<protein>
    <submittedName>
        <fullName evidence="2">Uncharacterized protein</fullName>
    </submittedName>
</protein>
<evidence type="ECO:0000256" key="1">
    <source>
        <dbReference type="SAM" id="MobiDB-lite"/>
    </source>
</evidence>
<keyword evidence="3" id="KW-1185">Reference proteome</keyword>
<name>A0A177T4A9_9BASI</name>
<evidence type="ECO:0000313" key="3">
    <source>
        <dbReference type="Proteomes" id="UP000077521"/>
    </source>
</evidence>
<reference evidence="2" key="1">
    <citation type="submission" date="2016-04" db="EMBL/GenBank/DDBJ databases">
        <authorList>
            <person name="Nguyen H.D."/>
            <person name="Samba Siva P."/>
            <person name="Cullis J."/>
            <person name="Levesque C.A."/>
            <person name="Hambleton S."/>
        </authorList>
    </citation>
    <scope>NUCLEOTIDE SEQUENCE</scope>
    <source>
        <strain evidence="2">DAOMC 236416</strain>
    </source>
</reference>
<feature type="compositionally biased region" description="Polar residues" evidence="1">
    <location>
        <begin position="231"/>
        <end position="245"/>
    </location>
</feature>
<dbReference type="AlphaFoldDB" id="A0A177T4A9"/>
<reference evidence="2" key="2">
    <citation type="journal article" date="2019" name="IMA Fungus">
        <title>Genome sequencing and comparison of five Tilletia species to identify candidate genes for the detection of regulated species infecting wheat.</title>
        <authorList>
            <person name="Nguyen H.D.T."/>
            <person name="Sultana T."/>
            <person name="Kesanakurti P."/>
            <person name="Hambleton S."/>
        </authorList>
    </citation>
    <scope>NUCLEOTIDE SEQUENCE</scope>
    <source>
        <strain evidence="2">DAOMC 236416</strain>
    </source>
</reference>
<evidence type="ECO:0000313" key="2">
    <source>
        <dbReference type="EMBL" id="KAE8238494.1"/>
    </source>
</evidence>
<comment type="caution">
    <text evidence="2">The sequence shown here is derived from an EMBL/GenBank/DDBJ whole genome shotgun (WGS) entry which is preliminary data.</text>
</comment>